<sequence>CISTQISNMLIFVTIACLVLRPVSGRAVQTEQTHENFAEKRAERSTEESSEETAESSVDEDDADPEEESFVDAGEDEDSTASPTEDDTEEHSGESSEDSTGEAEEDTPEDITESSVEQDTEEPSEESLESDSGKPDEDSSEGTEESRNEEDEEELGDGSFGDAEENEDSADEDDTEEAGEDPLEETAESRNEEDDEEPEEETFEDVDEDEDSTESPTEEESTTEESGEDSTEEPSGKASEAPKENPKEKATKSAKDAHCPSQSEMTDEVRQMFLDKHNKFRSIVAKGEAKDALGGNAPKAAKLPKLTYDCDVESKAMEWIKKCEYESSHLNKSLDLGENLFMTTRTNDKVVAADQSTNSWFSSLAIAGVGKENIFKDDLHYAGSHYYTQMVWQDTHKLGCAAVACKRMMLVGCLYNPSGNIDGKLIYEIGEPCSGSGCKCSKDEGLCVVY</sequence>
<feature type="region of interest" description="Disordered" evidence="1">
    <location>
        <begin position="28"/>
        <end position="266"/>
    </location>
</feature>
<accession>A0A7I4YSW4</accession>
<dbReference type="SMART" id="SM00198">
    <property type="entry name" value="SCP"/>
    <property type="match status" value="1"/>
</dbReference>
<keyword evidence="4" id="KW-1185">Reference proteome</keyword>
<dbReference type="PRINTS" id="PR00838">
    <property type="entry name" value="V5ALLERGEN"/>
</dbReference>
<dbReference type="Proteomes" id="UP000025227">
    <property type="component" value="Unplaced"/>
</dbReference>
<name>A0A7I4YSW4_HAECO</name>
<dbReference type="SUPFAM" id="SSF55797">
    <property type="entry name" value="PR-1-like"/>
    <property type="match status" value="1"/>
</dbReference>
<dbReference type="Gene3D" id="3.40.33.10">
    <property type="entry name" value="CAP"/>
    <property type="match status" value="1"/>
</dbReference>
<feature type="compositionally biased region" description="Basic and acidic residues" evidence="1">
    <location>
        <begin position="32"/>
        <end position="47"/>
    </location>
</feature>
<evidence type="ECO:0000313" key="4">
    <source>
        <dbReference type="Proteomes" id="UP000025227"/>
    </source>
</evidence>
<keyword evidence="2" id="KW-0732">Signal</keyword>
<dbReference type="InterPro" id="IPR035940">
    <property type="entry name" value="CAP_sf"/>
</dbReference>
<evidence type="ECO:0000259" key="3">
    <source>
        <dbReference type="SMART" id="SM00198"/>
    </source>
</evidence>
<dbReference type="CDD" id="cd05380">
    <property type="entry name" value="CAP_euk"/>
    <property type="match status" value="1"/>
</dbReference>
<reference evidence="5" key="1">
    <citation type="submission" date="2020-12" db="UniProtKB">
        <authorList>
            <consortium name="WormBaseParasite"/>
        </authorList>
    </citation>
    <scope>IDENTIFICATION</scope>
    <source>
        <strain evidence="5">MHco3</strain>
    </source>
</reference>
<dbReference type="OrthoDB" id="5874910at2759"/>
<feature type="compositionally biased region" description="Acidic residues" evidence="1">
    <location>
        <begin position="138"/>
        <end position="232"/>
    </location>
</feature>
<evidence type="ECO:0000313" key="5">
    <source>
        <dbReference type="WBParaSite" id="HCON_00139320-00001"/>
    </source>
</evidence>
<evidence type="ECO:0000256" key="1">
    <source>
        <dbReference type="SAM" id="MobiDB-lite"/>
    </source>
</evidence>
<feature type="compositionally biased region" description="Basic and acidic residues" evidence="1">
    <location>
        <begin position="240"/>
        <end position="258"/>
    </location>
</feature>
<dbReference type="PANTHER" id="PTHR10334">
    <property type="entry name" value="CYSTEINE-RICH SECRETORY PROTEIN-RELATED"/>
    <property type="match status" value="1"/>
</dbReference>
<feature type="chain" id="PRO_5035467929" evidence="2">
    <location>
        <begin position="26"/>
        <end position="450"/>
    </location>
</feature>
<dbReference type="InterPro" id="IPR002413">
    <property type="entry name" value="V5_allergen-like"/>
</dbReference>
<protein>
    <submittedName>
        <fullName evidence="5">SCP domain-containing protein</fullName>
    </submittedName>
</protein>
<feature type="signal peptide" evidence="2">
    <location>
        <begin position="1"/>
        <end position="25"/>
    </location>
</feature>
<feature type="compositionally biased region" description="Acidic residues" evidence="1">
    <location>
        <begin position="48"/>
        <end position="129"/>
    </location>
</feature>
<evidence type="ECO:0000256" key="2">
    <source>
        <dbReference type="SAM" id="SignalP"/>
    </source>
</evidence>
<proteinExistence type="predicted"/>
<dbReference type="Pfam" id="PF00188">
    <property type="entry name" value="CAP"/>
    <property type="match status" value="1"/>
</dbReference>
<organism evidence="4 5">
    <name type="scientific">Haemonchus contortus</name>
    <name type="common">Barber pole worm</name>
    <dbReference type="NCBI Taxonomy" id="6289"/>
    <lineage>
        <taxon>Eukaryota</taxon>
        <taxon>Metazoa</taxon>
        <taxon>Ecdysozoa</taxon>
        <taxon>Nematoda</taxon>
        <taxon>Chromadorea</taxon>
        <taxon>Rhabditida</taxon>
        <taxon>Rhabditina</taxon>
        <taxon>Rhabditomorpha</taxon>
        <taxon>Strongyloidea</taxon>
        <taxon>Trichostrongylidae</taxon>
        <taxon>Haemonchus</taxon>
    </lineage>
</organism>
<feature type="domain" description="SCP" evidence="3">
    <location>
        <begin position="268"/>
        <end position="423"/>
    </location>
</feature>
<dbReference type="WBParaSite" id="HCON_00139320-00001">
    <property type="protein sequence ID" value="HCON_00139320-00001"/>
    <property type="gene ID" value="HCON_00139320"/>
</dbReference>
<dbReference type="AlphaFoldDB" id="A0A7I4YSW4"/>
<dbReference type="PRINTS" id="PR00837">
    <property type="entry name" value="V5TPXLIKE"/>
</dbReference>
<dbReference type="InterPro" id="IPR001283">
    <property type="entry name" value="CRISP-related"/>
</dbReference>
<dbReference type="InterPro" id="IPR014044">
    <property type="entry name" value="CAP_dom"/>
</dbReference>